<gene>
    <name evidence="8" type="ORF">SEMRO_1717_G293240.1</name>
</gene>
<keyword evidence="9" id="KW-1185">Reference proteome</keyword>
<keyword evidence="5" id="KW-0472">Membrane</keyword>
<proteinExistence type="predicted"/>
<dbReference type="Proteomes" id="UP001153069">
    <property type="component" value="Unassembled WGS sequence"/>
</dbReference>
<dbReference type="GO" id="GO:0005886">
    <property type="term" value="C:plasma membrane"/>
    <property type="evidence" value="ECO:0007669"/>
    <property type="project" value="TreeGrafter"/>
</dbReference>
<dbReference type="CDD" id="cd07302">
    <property type="entry name" value="CHD"/>
    <property type="match status" value="1"/>
</dbReference>
<keyword evidence="3" id="KW-0547">Nucleotide-binding</keyword>
<evidence type="ECO:0000256" key="5">
    <source>
        <dbReference type="ARBA" id="ARBA00023136"/>
    </source>
</evidence>
<accession>A0A9N8ER70</accession>
<keyword evidence="2" id="KW-0812">Transmembrane</keyword>
<dbReference type="EMBL" id="CAICTM010001715">
    <property type="protein sequence ID" value="CAB9525722.1"/>
    <property type="molecule type" value="Genomic_DNA"/>
</dbReference>
<dbReference type="GO" id="GO:0004383">
    <property type="term" value="F:guanylate cyclase activity"/>
    <property type="evidence" value="ECO:0007669"/>
    <property type="project" value="TreeGrafter"/>
</dbReference>
<dbReference type="PANTHER" id="PTHR11920:SF335">
    <property type="entry name" value="GUANYLATE CYCLASE"/>
    <property type="match status" value="1"/>
</dbReference>
<comment type="caution">
    <text evidence="8">The sequence shown here is derived from an EMBL/GenBank/DDBJ whole genome shotgun (WGS) entry which is preliminary data.</text>
</comment>
<dbReference type="GO" id="GO:0007168">
    <property type="term" value="P:receptor guanylyl cyclase signaling pathway"/>
    <property type="evidence" value="ECO:0007669"/>
    <property type="project" value="TreeGrafter"/>
</dbReference>
<dbReference type="AlphaFoldDB" id="A0A9N8ER70"/>
<name>A0A9N8ER70_9STRA</name>
<dbReference type="GO" id="GO:0004016">
    <property type="term" value="F:adenylate cyclase activity"/>
    <property type="evidence" value="ECO:0007669"/>
    <property type="project" value="TreeGrafter"/>
</dbReference>
<evidence type="ECO:0000256" key="6">
    <source>
        <dbReference type="ARBA" id="ARBA00023239"/>
    </source>
</evidence>
<keyword evidence="4" id="KW-1133">Transmembrane helix</keyword>
<evidence type="ECO:0000256" key="3">
    <source>
        <dbReference type="ARBA" id="ARBA00022741"/>
    </source>
</evidence>
<dbReference type="SUPFAM" id="SSF55073">
    <property type="entry name" value="Nucleotide cyclase"/>
    <property type="match status" value="1"/>
</dbReference>
<evidence type="ECO:0000313" key="9">
    <source>
        <dbReference type="Proteomes" id="UP001153069"/>
    </source>
</evidence>
<dbReference type="InterPro" id="IPR050401">
    <property type="entry name" value="Cyclic_nucleotide_synthase"/>
</dbReference>
<dbReference type="Pfam" id="PF00211">
    <property type="entry name" value="Guanylate_cyc"/>
    <property type="match status" value="1"/>
</dbReference>
<dbReference type="GO" id="GO:0035556">
    <property type="term" value="P:intracellular signal transduction"/>
    <property type="evidence" value="ECO:0007669"/>
    <property type="project" value="InterPro"/>
</dbReference>
<evidence type="ECO:0000256" key="1">
    <source>
        <dbReference type="ARBA" id="ARBA00004370"/>
    </source>
</evidence>
<dbReference type="OrthoDB" id="40333at2759"/>
<reference evidence="8" key="1">
    <citation type="submission" date="2020-06" db="EMBL/GenBank/DDBJ databases">
        <authorList>
            <consortium name="Plant Systems Biology data submission"/>
        </authorList>
    </citation>
    <scope>NUCLEOTIDE SEQUENCE</scope>
    <source>
        <strain evidence="8">D6</strain>
    </source>
</reference>
<dbReference type="InterPro" id="IPR001054">
    <property type="entry name" value="A/G_cyclase"/>
</dbReference>
<protein>
    <submittedName>
        <fullName evidence="8">Receptor-type guanylate cyclase gcy</fullName>
    </submittedName>
</protein>
<dbReference type="PANTHER" id="PTHR11920">
    <property type="entry name" value="GUANYLYL CYCLASE"/>
    <property type="match status" value="1"/>
</dbReference>
<comment type="subcellular location">
    <subcellularLocation>
        <location evidence="1">Membrane</location>
    </subcellularLocation>
</comment>
<evidence type="ECO:0000256" key="2">
    <source>
        <dbReference type="ARBA" id="ARBA00022692"/>
    </source>
</evidence>
<keyword evidence="8" id="KW-0675">Receptor</keyword>
<dbReference type="GO" id="GO:0001653">
    <property type="term" value="F:peptide receptor activity"/>
    <property type="evidence" value="ECO:0007669"/>
    <property type="project" value="TreeGrafter"/>
</dbReference>
<keyword evidence="6" id="KW-0456">Lyase</keyword>
<dbReference type="GO" id="GO:0000166">
    <property type="term" value="F:nucleotide binding"/>
    <property type="evidence" value="ECO:0007669"/>
    <property type="project" value="UniProtKB-KW"/>
</dbReference>
<dbReference type="PROSITE" id="PS50125">
    <property type="entry name" value="GUANYLATE_CYCLASE_2"/>
    <property type="match status" value="1"/>
</dbReference>
<evidence type="ECO:0000259" key="7">
    <source>
        <dbReference type="PROSITE" id="PS50125"/>
    </source>
</evidence>
<feature type="domain" description="Guanylate cyclase" evidence="7">
    <location>
        <begin position="58"/>
        <end position="187"/>
    </location>
</feature>
<evidence type="ECO:0000256" key="4">
    <source>
        <dbReference type="ARBA" id="ARBA00022989"/>
    </source>
</evidence>
<sequence>MKSAQQSGKLVSSLFPEDVRKQLYQEEEAKVRSKENEKGWLIRSSTAGGHYDSGGAEGFTKWSSTRTHVEVFELLEALYGQFDRIADKLNVFKVETIGDCRCTYIAVTGLPEAQPEHALIMTKFAQTCMRKFHPVLVSLSPTLGDDTLNVQMRVGMHSGPVTGGLLRGKKARFQLFGDSVNTASQMESNGQPGRIHASATTATELQKLGKAEWLTLREDKITAKGKGLMTTYWVNPGGSAMTTTKL</sequence>
<dbReference type="SMART" id="SM00044">
    <property type="entry name" value="CYCc"/>
    <property type="match status" value="1"/>
</dbReference>
<evidence type="ECO:0000313" key="8">
    <source>
        <dbReference type="EMBL" id="CAB9525722.1"/>
    </source>
</evidence>
<dbReference type="InterPro" id="IPR029787">
    <property type="entry name" value="Nucleotide_cyclase"/>
</dbReference>
<organism evidence="8 9">
    <name type="scientific">Seminavis robusta</name>
    <dbReference type="NCBI Taxonomy" id="568900"/>
    <lineage>
        <taxon>Eukaryota</taxon>
        <taxon>Sar</taxon>
        <taxon>Stramenopiles</taxon>
        <taxon>Ochrophyta</taxon>
        <taxon>Bacillariophyta</taxon>
        <taxon>Bacillariophyceae</taxon>
        <taxon>Bacillariophycidae</taxon>
        <taxon>Naviculales</taxon>
        <taxon>Naviculaceae</taxon>
        <taxon>Seminavis</taxon>
    </lineage>
</organism>
<dbReference type="Gene3D" id="3.30.70.1230">
    <property type="entry name" value="Nucleotide cyclase"/>
    <property type="match status" value="1"/>
</dbReference>